<evidence type="ECO:0000256" key="3">
    <source>
        <dbReference type="ARBA" id="ARBA00022516"/>
    </source>
</evidence>
<keyword evidence="8" id="KW-0175">Coiled coil</keyword>
<comment type="pathway">
    <text evidence="1">Lipid metabolism.</text>
</comment>
<dbReference type="Proteomes" id="UP000053237">
    <property type="component" value="Unassembled WGS sequence"/>
</dbReference>
<dbReference type="GO" id="GO:0004318">
    <property type="term" value="F:enoyl-[acyl-carrier-protein] reductase (NADH) activity"/>
    <property type="evidence" value="ECO:0007669"/>
    <property type="project" value="InterPro"/>
</dbReference>
<keyword evidence="7" id="KW-0275">Fatty acid biosynthesis</keyword>
<keyword evidence="4" id="KW-0276">Fatty acid metabolism</keyword>
<evidence type="ECO:0000256" key="8">
    <source>
        <dbReference type="SAM" id="Coils"/>
    </source>
</evidence>
<comment type="similarity">
    <text evidence="2">Belongs to the short-chain dehydrogenases/reductases (SDR) family. FabI subfamily.</text>
</comment>
<dbReference type="PANTHER" id="PTHR43159:SF2">
    <property type="entry name" value="ENOYL-[ACYL-CARRIER-PROTEIN] REDUCTASE [NADH], CHLOROPLASTIC"/>
    <property type="match status" value="1"/>
</dbReference>
<keyword evidence="6" id="KW-0443">Lipid metabolism</keyword>
<evidence type="ECO:0000259" key="9">
    <source>
        <dbReference type="Pfam" id="PF13863"/>
    </source>
</evidence>
<evidence type="ECO:0000256" key="2">
    <source>
        <dbReference type="ARBA" id="ARBA00009233"/>
    </source>
</evidence>
<dbReference type="PANTHER" id="PTHR43159">
    <property type="entry name" value="ENOYL-[ACYL-CARRIER-PROTEIN] REDUCTASE"/>
    <property type="match status" value="1"/>
</dbReference>
<keyword evidence="11" id="KW-1185">Reference proteome</keyword>
<comment type="caution">
    <text evidence="10">The sequence shown here is derived from an EMBL/GenBank/DDBJ whole genome shotgun (WGS) entry which is preliminary data.</text>
</comment>
<dbReference type="EMBL" id="CAIX01000017">
    <property type="protein sequence ID" value="CCI41297.1"/>
    <property type="molecule type" value="Genomic_DNA"/>
</dbReference>
<keyword evidence="3" id="KW-0444">Lipid biosynthesis</keyword>
<dbReference type="InParanoid" id="A0A024G409"/>
<evidence type="ECO:0000256" key="4">
    <source>
        <dbReference type="ARBA" id="ARBA00022832"/>
    </source>
</evidence>
<proteinExistence type="inferred from homology"/>
<evidence type="ECO:0000256" key="1">
    <source>
        <dbReference type="ARBA" id="ARBA00005189"/>
    </source>
</evidence>
<feature type="coiled-coil region" evidence="8">
    <location>
        <begin position="920"/>
        <end position="983"/>
    </location>
</feature>
<dbReference type="PRINTS" id="PR00081">
    <property type="entry name" value="GDHRDH"/>
</dbReference>
<gene>
    <name evidence="10" type="ORF">BN9_020810</name>
</gene>
<evidence type="ECO:0000256" key="6">
    <source>
        <dbReference type="ARBA" id="ARBA00023098"/>
    </source>
</evidence>
<dbReference type="SUPFAM" id="SSF51735">
    <property type="entry name" value="NAD(P)-binding Rossmann-fold domains"/>
    <property type="match status" value="1"/>
</dbReference>
<evidence type="ECO:0000313" key="10">
    <source>
        <dbReference type="EMBL" id="CCI41297.1"/>
    </source>
</evidence>
<name>A0A024G409_9STRA</name>
<dbReference type="InterPro" id="IPR025252">
    <property type="entry name" value="DUF4200"/>
</dbReference>
<dbReference type="STRING" id="65357.A0A024G409"/>
<evidence type="ECO:0000313" key="11">
    <source>
        <dbReference type="Proteomes" id="UP000053237"/>
    </source>
</evidence>
<dbReference type="Pfam" id="PF13561">
    <property type="entry name" value="adh_short_C2"/>
    <property type="match status" value="1"/>
</dbReference>
<accession>A0A024G409</accession>
<evidence type="ECO:0000256" key="5">
    <source>
        <dbReference type="ARBA" id="ARBA00023002"/>
    </source>
</evidence>
<feature type="domain" description="DUF4200" evidence="9">
    <location>
        <begin position="784"/>
        <end position="901"/>
    </location>
</feature>
<organism evidence="10 11">
    <name type="scientific">Albugo candida</name>
    <dbReference type="NCBI Taxonomy" id="65357"/>
    <lineage>
        <taxon>Eukaryota</taxon>
        <taxon>Sar</taxon>
        <taxon>Stramenopiles</taxon>
        <taxon>Oomycota</taxon>
        <taxon>Peronosporomycetes</taxon>
        <taxon>Albuginales</taxon>
        <taxon>Albuginaceae</taxon>
        <taxon>Albugo</taxon>
    </lineage>
</organism>
<dbReference type="OrthoDB" id="10264298at2759"/>
<dbReference type="InterPro" id="IPR036291">
    <property type="entry name" value="NAD(P)-bd_dom_sf"/>
</dbReference>
<feature type="coiled-coil region" evidence="8">
    <location>
        <begin position="837"/>
        <end position="885"/>
    </location>
</feature>
<keyword evidence="5" id="KW-0560">Oxidoreductase</keyword>
<protein>
    <recommendedName>
        <fullName evidence="9">DUF4200 domain-containing protein</fullName>
    </recommendedName>
</protein>
<sequence>MDDKSTTTVDYVRISAKWKRVIGSISLMSFCIEIRLHSFTLALQQVIANLDSVQHSEDENAIIIILSSDVEHSAHINDSENASFWEIIRAKLEATHMSRTQMRLHFWLQNLPNAKYETNELHLVYHVAKPQNTQLMASDVFDTLTHNHVTIFLIQLQTVFNSHCPSLQMRCPKETLICQREALNSSVRVSWLHPSYSLVETWYRAFQPLDHVSTASIFHQLECPILLAICESDNQRRVRLSQCRLWDRQKHFYKTKGMDAWSKHHIPCGISGSSLIAQHYARLAIEFLTCAASKRSSAETLPPSLQPNCYIFEAASGSCKFLSAFLHHFFTLVDLQHDDRDLLIPCVIASDLSEQVITSRLKMTCFQKYLEKNQLDFVIMDTNAIMREKDTKRFYRIYQQRYWSYDTLDPVFIIGNYFLDSLPSDAWILQHDTACTLYETCVSADVKSAKDVECTLRPYHGDAYENPLIEKTFRNVVSRAIASKPSHSLSLIVFPIHSLEFLIQILGMKANSPSPRGFIFGDTRCSFRDPFKSFPYIELPQLSPTPDCFCLAVDFEILQAFFDELRDIPAWLRLDSNVANDTFDICTGSIHVEGRDRVRVYTTLQSTISPCDFDLLHDLLVHGTLNGILYDFKLETLLALLIHSGFDYELFLLVQWNLYRKWKQQQNEQIRKRICEIGWKCYQMRYEMDSNAVISVARQNVQMTRWLKRNVITKPVQPQTRRISKGETRAVFPVKIEVCEYGCAFVMEQRLTKSLSTAGRNLVSEASTIPEILSIEHVSSATRLLEKRRQMFEVQDALDLQKEEYARQEDSFARREEMLRRKDLEMQESLVKFNTFLEENELKRNRANKRANEEIKQRQHEEEVIESLKNTLTQSLLEKEKLAIQVKKNLKYLRYLETVQEAAPEDFPEISDLVNRYRTLSDTNRDLRQLQSRNDSENDKKRTDYTTFQRERANEILSCNNQIAALQHTLEEKEAHLIRLQQTSDNNARSTTQKTLALGQITMAIGNLLQRATSGTHGKLLKHADGLVKGLESSNGSNSSEIDIVARSIKAMADLDVVAAYIIDFTAIVQDRQEFQKAQKKANHTNSQTLHPEVGPGIISIKLPGAMFPLQGKRTLVIGIRNKYSIATQIAHSFLSLGANVIGVSKEPLSSAAIEACGLHKQSLKIRLLSCDLTEEVAIEELMRTCEHHFHGEIDSIVHSVAFAPPEAFHPLQKESPTPSGGLLQTSKKHWEQAQDISAYSLVALTRNALPLLTRGSSKADKSIIACSFQGANKVVPNYNVMGPAKAALEAVSRQLAVELGGYNIRVNCISPGPINTASARGIPGFSRMRQYAQERAPLKRNASVLDVANLASFLASEAASCITGQTIKVDGGMSALSSYNL</sequence>
<reference evidence="10 11" key="1">
    <citation type="submission" date="2012-05" db="EMBL/GenBank/DDBJ databases">
        <title>Recombination and specialization in a pathogen metapopulation.</title>
        <authorList>
            <person name="Gardiner A."/>
            <person name="Kemen E."/>
            <person name="Schultz-Larsen T."/>
            <person name="MacLean D."/>
            <person name="Van Oosterhout C."/>
            <person name="Jones J.D.G."/>
        </authorList>
    </citation>
    <scope>NUCLEOTIDE SEQUENCE [LARGE SCALE GENOMIC DNA]</scope>
    <source>
        <strain evidence="10 11">Ac Nc2</strain>
    </source>
</reference>
<dbReference type="GO" id="GO:0006633">
    <property type="term" value="P:fatty acid biosynthetic process"/>
    <property type="evidence" value="ECO:0007669"/>
    <property type="project" value="UniProtKB-KW"/>
</dbReference>
<dbReference type="InterPro" id="IPR002347">
    <property type="entry name" value="SDR_fam"/>
</dbReference>
<dbReference type="InterPro" id="IPR014358">
    <property type="entry name" value="Enoyl-ACP_Rdtase_NADH"/>
</dbReference>
<evidence type="ECO:0000256" key="7">
    <source>
        <dbReference type="ARBA" id="ARBA00023160"/>
    </source>
</evidence>
<dbReference type="Pfam" id="PF13863">
    <property type="entry name" value="DUF4200"/>
    <property type="match status" value="1"/>
</dbReference>
<dbReference type="Gene3D" id="3.40.50.720">
    <property type="entry name" value="NAD(P)-binding Rossmann-like Domain"/>
    <property type="match status" value="1"/>
</dbReference>